<dbReference type="EMBL" id="CP001736">
    <property type="protein sequence ID" value="ADB29679.1"/>
    <property type="molecule type" value="Genomic_DNA"/>
</dbReference>
<reference evidence="3" key="1">
    <citation type="submission" date="2009-09" db="EMBL/GenBank/DDBJ databases">
        <title>The complete genome of Kribbella flavida DSM 17836.</title>
        <authorList>
            <consortium name="US DOE Joint Genome Institute (JGI-PGF)"/>
            <person name="Lucas S."/>
            <person name="Copeland A."/>
            <person name="Lapidus A."/>
            <person name="Glavina del Rio T."/>
            <person name="Dalin E."/>
            <person name="Tice H."/>
            <person name="Bruce D."/>
            <person name="Goodwin L."/>
            <person name="Pitluck S."/>
            <person name="Kyrpides N."/>
            <person name="Mavromatis K."/>
            <person name="Ivanova N."/>
            <person name="Saunders E."/>
            <person name="Brettin T."/>
            <person name="Detter J.C."/>
            <person name="Han C."/>
            <person name="Larimer F."/>
            <person name="Land M."/>
            <person name="Hauser L."/>
            <person name="Markowitz V."/>
            <person name="Cheng J.-F."/>
            <person name="Hugenholtz P."/>
            <person name="Woyke T."/>
            <person name="Wu D."/>
            <person name="Pukall R."/>
            <person name="Klenk H.-P."/>
            <person name="Eisen J.A."/>
        </authorList>
    </citation>
    <scope>NUCLEOTIDE SEQUENCE [LARGE SCALE GENOMIC DNA]</scope>
    <source>
        <strain evidence="3">DSM 17836 / JCM 10339 / NBRC 14399</strain>
    </source>
</reference>
<feature type="transmembrane region" description="Helical" evidence="1">
    <location>
        <begin position="40"/>
        <end position="58"/>
    </location>
</feature>
<dbReference type="KEGG" id="kfl:Kfla_0558"/>
<keyword evidence="1" id="KW-0472">Membrane</keyword>
<dbReference type="InterPro" id="IPR025338">
    <property type="entry name" value="DUF4244"/>
</dbReference>
<dbReference type="HOGENOM" id="CLU_2508398_0_0_11"/>
<accession>D2PW22</accession>
<evidence type="ECO:0000313" key="3">
    <source>
        <dbReference type="Proteomes" id="UP000007967"/>
    </source>
</evidence>
<dbReference type="RefSeq" id="WP_012918235.1">
    <property type="nucleotide sequence ID" value="NC_013729.1"/>
</dbReference>
<gene>
    <name evidence="2" type="ordered locus">Kfla_0558</name>
</gene>
<dbReference type="OrthoDB" id="3748241at2"/>
<dbReference type="Proteomes" id="UP000007967">
    <property type="component" value="Chromosome"/>
</dbReference>
<dbReference type="STRING" id="479435.Kfla_0558"/>
<reference evidence="2 3" key="2">
    <citation type="journal article" date="2010" name="Stand. Genomic Sci.">
        <title>Complete genome sequence of Kribbella flavida type strain (IFO 14399).</title>
        <authorList>
            <person name="Pukall R."/>
            <person name="Lapidus A."/>
            <person name="Glavina Del Rio T."/>
            <person name="Copeland A."/>
            <person name="Tice H."/>
            <person name="Cheng J.-F."/>
            <person name="Lucas S."/>
            <person name="Chen F."/>
            <person name="Nolan M."/>
            <person name="LaButti K."/>
            <person name="Pati A."/>
            <person name="Ivanova N."/>
            <person name="Mavrommatis K."/>
            <person name="Mikhailova N."/>
            <person name="Pitluck S."/>
            <person name="Bruce D."/>
            <person name="Goodwin L."/>
            <person name="Land M."/>
            <person name="Hauser L."/>
            <person name="Chang Y.-J."/>
            <person name="Jeffries C.D."/>
            <person name="Chen A."/>
            <person name="Palaniappan K."/>
            <person name="Chain P."/>
            <person name="Rohde M."/>
            <person name="Goeker M."/>
            <person name="Bristow J."/>
            <person name="Eisen J.A."/>
            <person name="Markowitz V."/>
            <person name="Hugenholtz P."/>
            <person name="Kyrpides N.C."/>
            <person name="Klenk H.-P."/>
            <person name="Brettin T."/>
        </authorList>
    </citation>
    <scope>NUCLEOTIDE SEQUENCE [LARGE SCALE GENOMIC DNA]</scope>
    <source>
        <strain evidence="3">DSM 17836 / JCM 10339 / NBRC 14399</strain>
    </source>
</reference>
<evidence type="ECO:0000256" key="1">
    <source>
        <dbReference type="SAM" id="Phobius"/>
    </source>
</evidence>
<proteinExistence type="predicted"/>
<protein>
    <recommendedName>
        <fullName evidence="4">DUF4244 domain-containing protein</fullName>
    </recommendedName>
</protein>
<organism evidence="2 3">
    <name type="scientific">Kribbella flavida (strain DSM 17836 / JCM 10339 / NBRC 14399)</name>
    <dbReference type="NCBI Taxonomy" id="479435"/>
    <lineage>
        <taxon>Bacteria</taxon>
        <taxon>Bacillati</taxon>
        <taxon>Actinomycetota</taxon>
        <taxon>Actinomycetes</taxon>
        <taxon>Propionibacteriales</taxon>
        <taxon>Kribbellaceae</taxon>
        <taxon>Kribbella</taxon>
    </lineage>
</organism>
<keyword evidence="1" id="KW-0812">Transmembrane</keyword>
<name>D2PW22_KRIFD</name>
<sequence length="85" mass="9132">MSKVLVPVHRIPQRIVRNVAQREAGIVRRRTERGATTAEYAVGMVAACGFGGILITLLKSDAMMSVLKAIINWALQSAGVEGVQV</sequence>
<dbReference type="AlphaFoldDB" id="D2PW22"/>
<evidence type="ECO:0000313" key="2">
    <source>
        <dbReference type="EMBL" id="ADB29679.1"/>
    </source>
</evidence>
<evidence type="ECO:0008006" key="4">
    <source>
        <dbReference type="Google" id="ProtNLM"/>
    </source>
</evidence>
<dbReference type="Pfam" id="PF14029">
    <property type="entry name" value="DUF4244"/>
    <property type="match status" value="1"/>
</dbReference>
<keyword evidence="1" id="KW-1133">Transmembrane helix</keyword>
<keyword evidence="3" id="KW-1185">Reference proteome</keyword>